<feature type="region of interest" description="Disordered" evidence="1">
    <location>
        <begin position="94"/>
        <end position="134"/>
    </location>
</feature>
<feature type="region of interest" description="Disordered" evidence="1">
    <location>
        <begin position="1"/>
        <end position="82"/>
    </location>
</feature>
<evidence type="ECO:0000313" key="3">
    <source>
        <dbReference type="EMBL" id="CED84255.1"/>
    </source>
</evidence>
<evidence type="ECO:0000259" key="2">
    <source>
        <dbReference type="PROSITE" id="PS50802"/>
    </source>
</evidence>
<feature type="domain" description="OTU" evidence="2">
    <location>
        <begin position="156"/>
        <end position="315"/>
    </location>
</feature>
<proteinExistence type="predicted"/>
<dbReference type="InterPro" id="IPR038765">
    <property type="entry name" value="Papain-like_cys_pep_sf"/>
</dbReference>
<dbReference type="PANTHER" id="PTHR12419">
    <property type="entry name" value="OTU DOMAIN CONTAINING PROTEIN"/>
    <property type="match status" value="1"/>
</dbReference>
<feature type="compositionally biased region" description="Basic and acidic residues" evidence="1">
    <location>
        <begin position="36"/>
        <end position="53"/>
    </location>
</feature>
<evidence type="ECO:0000256" key="1">
    <source>
        <dbReference type="SAM" id="MobiDB-lite"/>
    </source>
</evidence>
<dbReference type="CDD" id="cd22748">
    <property type="entry name" value="OTU_OTUD6-like"/>
    <property type="match status" value="1"/>
</dbReference>
<dbReference type="PROSITE" id="PS50802">
    <property type="entry name" value="OTU"/>
    <property type="match status" value="1"/>
</dbReference>
<dbReference type="GO" id="GO:0006508">
    <property type="term" value="P:proteolysis"/>
    <property type="evidence" value="ECO:0007669"/>
    <property type="project" value="UniProtKB-KW"/>
</dbReference>
<feature type="compositionally biased region" description="Basic and acidic residues" evidence="1">
    <location>
        <begin position="105"/>
        <end position="119"/>
    </location>
</feature>
<accession>A0A0F7SUI4</accession>
<organism evidence="3">
    <name type="scientific">Phaffia rhodozyma</name>
    <name type="common">Yeast</name>
    <name type="synonym">Xanthophyllomyces dendrorhous</name>
    <dbReference type="NCBI Taxonomy" id="264483"/>
    <lineage>
        <taxon>Eukaryota</taxon>
        <taxon>Fungi</taxon>
        <taxon>Dikarya</taxon>
        <taxon>Basidiomycota</taxon>
        <taxon>Agaricomycotina</taxon>
        <taxon>Tremellomycetes</taxon>
        <taxon>Cystofilobasidiales</taxon>
        <taxon>Mrakiaceae</taxon>
        <taxon>Phaffia</taxon>
    </lineage>
</organism>
<name>A0A0F7SUI4_PHARH</name>
<reference evidence="3" key="1">
    <citation type="submission" date="2014-08" db="EMBL/GenBank/DDBJ databases">
        <authorList>
            <person name="Sharma Rahul"/>
            <person name="Thines Marco"/>
        </authorList>
    </citation>
    <scope>NUCLEOTIDE SEQUENCE</scope>
</reference>
<dbReference type="InterPro" id="IPR050704">
    <property type="entry name" value="Peptidase_C85-like"/>
</dbReference>
<protein>
    <submittedName>
        <fullName evidence="3">OTU (Ovarian tumor)-like cysteine protease</fullName>
    </submittedName>
</protein>
<dbReference type="Pfam" id="PF02338">
    <property type="entry name" value="OTU"/>
    <property type="match status" value="1"/>
</dbReference>
<dbReference type="AlphaFoldDB" id="A0A0F7SUI4"/>
<dbReference type="PANTHER" id="PTHR12419:SF10">
    <property type="entry name" value="DEUBIQUITINASE OTUD6B"/>
    <property type="match status" value="1"/>
</dbReference>
<feature type="compositionally biased region" description="Basic and acidic residues" evidence="1">
    <location>
        <begin position="73"/>
        <end position="82"/>
    </location>
</feature>
<dbReference type="GO" id="GO:0004843">
    <property type="term" value="F:cysteine-type deubiquitinase activity"/>
    <property type="evidence" value="ECO:0007669"/>
    <property type="project" value="TreeGrafter"/>
</dbReference>
<keyword evidence="3" id="KW-0645">Protease</keyword>
<dbReference type="InterPro" id="IPR003323">
    <property type="entry name" value="OTU_dom"/>
</dbReference>
<dbReference type="SUPFAM" id="SSF54001">
    <property type="entry name" value="Cysteine proteinases"/>
    <property type="match status" value="1"/>
</dbReference>
<dbReference type="GO" id="GO:0016579">
    <property type="term" value="P:protein deubiquitination"/>
    <property type="evidence" value="ECO:0007669"/>
    <property type="project" value="TreeGrafter"/>
</dbReference>
<dbReference type="Gene3D" id="3.90.70.80">
    <property type="match status" value="1"/>
</dbReference>
<dbReference type="EMBL" id="LN483157">
    <property type="protein sequence ID" value="CED84255.1"/>
    <property type="molecule type" value="Genomic_DNA"/>
</dbReference>
<sequence>MGKKSFKKKVQDCFSPSGSPKTSAPIYQLDPAEIAEQERIEREQEEEDLRKLAAEQAQEDAKAQAQAQAEEEELKKMEDRQMVVDQQEALLDQAHANLGGQKKGSSRDRFKEREARKQAAFEASLPPPNEEEDARITREKLLEKDSLTKTCAELKLECHEISPDGHCMYSAIADQLAILGLISPKANLYQTTRHAAADYIASHPDDFIPFLAAAGGEDTAGALDDGMLDAAGLKEYTDRVRESGDWGGEPEILALSRHYNIPIHVIQQGPPTIVAHAPGPEGSGTITVSEARATRSVKISFHTKMYGLGAHYSQF</sequence>
<keyword evidence="3" id="KW-0378">Hydrolase</keyword>